<keyword evidence="6" id="KW-1185">Reference proteome</keyword>
<dbReference type="InterPro" id="IPR011004">
    <property type="entry name" value="Trimer_LpxA-like_sf"/>
</dbReference>
<dbReference type="Proteomes" id="UP000245762">
    <property type="component" value="Unassembled WGS sequence"/>
</dbReference>
<dbReference type="CDD" id="cd03349">
    <property type="entry name" value="LbH_XAT"/>
    <property type="match status" value="1"/>
</dbReference>
<dbReference type="SUPFAM" id="SSF51161">
    <property type="entry name" value="Trimeric LpxA-like enzymes"/>
    <property type="match status" value="1"/>
</dbReference>
<dbReference type="PANTHER" id="PTHR43300">
    <property type="entry name" value="ACETYLTRANSFERASE"/>
    <property type="match status" value="1"/>
</dbReference>
<gene>
    <name evidence="5" type="ORF">DKG77_13130</name>
</gene>
<dbReference type="OrthoDB" id="9814490at2"/>
<dbReference type="GO" id="GO:0016746">
    <property type="term" value="F:acyltransferase activity"/>
    <property type="evidence" value="ECO:0007669"/>
    <property type="project" value="UniProtKB-KW"/>
</dbReference>
<dbReference type="PANTHER" id="PTHR43300:SF11">
    <property type="entry name" value="ACETYLTRANSFERASE RV3034C-RELATED"/>
    <property type="match status" value="1"/>
</dbReference>
<name>A0A316L4F8_9FLAO</name>
<dbReference type="InterPro" id="IPR018357">
    <property type="entry name" value="Hexapep_transf_CS"/>
</dbReference>
<evidence type="ECO:0000256" key="4">
    <source>
        <dbReference type="ARBA" id="ARBA00023315"/>
    </source>
</evidence>
<proteinExistence type="inferred from homology"/>
<dbReference type="Pfam" id="PF00132">
    <property type="entry name" value="Hexapep"/>
    <property type="match status" value="1"/>
</dbReference>
<keyword evidence="3" id="KW-0677">Repeat</keyword>
<dbReference type="EMBL" id="QGEG01000002">
    <property type="protein sequence ID" value="PWL39153.1"/>
    <property type="molecule type" value="Genomic_DNA"/>
</dbReference>
<comment type="caution">
    <text evidence="5">The sequence shown here is derived from an EMBL/GenBank/DDBJ whole genome shotgun (WGS) entry which is preliminary data.</text>
</comment>
<evidence type="ECO:0000256" key="1">
    <source>
        <dbReference type="ARBA" id="ARBA00007274"/>
    </source>
</evidence>
<evidence type="ECO:0000256" key="2">
    <source>
        <dbReference type="ARBA" id="ARBA00022679"/>
    </source>
</evidence>
<sequence>MIGKLKKWVLSSSFLTRAAIFFRKLHLKRKRGITYQKNVFIGFSVVCEGSNGFGKNSSIVSSKIGFGSYIAEGAKLAKASIGRYCSIGPKVTCIFGKHPSNTFVSTHPSFFALKTPVGFTYVDKQYFEEFAVPNEDNHSIIIGNDVWIGANVSLMDGIKIGDGAIVAANALVTKDVEPYTIVGGVPAKIIKKRFSDEEIDFLMELKWWDKPKGWIQEKASFFRNINDFKEHLKSKE</sequence>
<dbReference type="Gene3D" id="2.160.10.10">
    <property type="entry name" value="Hexapeptide repeat proteins"/>
    <property type="match status" value="1"/>
</dbReference>
<dbReference type="PROSITE" id="PS00101">
    <property type="entry name" value="HEXAPEP_TRANSFERASES"/>
    <property type="match status" value="1"/>
</dbReference>
<keyword evidence="4" id="KW-0012">Acyltransferase</keyword>
<organism evidence="5 6">
    <name type="scientific">Flagellimonas aquimarina</name>
    <dbReference type="NCBI Taxonomy" id="2201895"/>
    <lineage>
        <taxon>Bacteria</taxon>
        <taxon>Pseudomonadati</taxon>
        <taxon>Bacteroidota</taxon>
        <taxon>Flavobacteriia</taxon>
        <taxon>Flavobacteriales</taxon>
        <taxon>Flavobacteriaceae</taxon>
        <taxon>Flagellimonas</taxon>
    </lineage>
</organism>
<evidence type="ECO:0000256" key="3">
    <source>
        <dbReference type="ARBA" id="ARBA00022737"/>
    </source>
</evidence>
<protein>
    <submittedName>
        <fullName evidence="5">Acetyltransferase</fullName>
    </submittedName>
</protein>
<dbReference type="InterPro" id="IPR050179">
    <property type="entry name" value="Trans_hexapeptide_repeat"/>
</dbReference>
<reference evidence="5 6" key="1">
    <citation type="submission" date="2018-05" db="EMBL/GenBank/DDBJ databases">
        <title>Complete genome sequence of Flagellimonas aquimarina ECD12 isolated from seaweed Ecklonia cava.</title>
        <authorList>
            <person name="Choi S."/>
            <person name="Seong C."/>
        </authorList>
    </citation>
    <scope>NUCLEOTIDE SEQUENCE [LARGE SCALE GENOMIC DNA]</scope>
    <source>
        <strain evidence="5 6">ECD12</strain>
    </source>
</reference>
<comment type="similarity">
    <text evidence="1">Belongs to the transferase hexapeptide repeat family.</text>
</comment>
<dbReference type="InterPro" id="IPR001451">
    <property type="entry name" value="Hexapep"/>
</dbReference>
<dbReference type="AlphaFoldDB" id="A0A316L4F8"/>
<accession>A0A316L4F8</accession>
<evidence type="ECO:0000313" key="6">
    <source>
        <dbReference type="Proteomes" id="UP000245762"/>
    </source>
</evidence>
<evidence type="ECO:0000313" key="5">
    <source>
        <dbReference type="EMBL" id="PWL39153.1"/>
    </source>
</evidence>
<keyword evidence="2 5" id="KW-0808">Transferase</keyword>
<dbReference type="RefSeq" id="WP_109663622.1">
    <property type="nucleotide sequence ID" value="NZ_QGEG01000002.1"/>
</dbReference>